<comment type="caution">
    <text evidence="2">The sequence shown here is derived from an EMBL/GenBank/DDBJ whole genome shotgun (WGS) entry which is preliminary data.</text>
</comment>
<dbReference type="Proteomes" id="UP000283817">
    <property type="component" value="Unassembled WGS sequence"/>
</dbReference>
<proteinExistence type="predicted"/>
<protein>
    <submittedName>
        <fullName evidence="2">Uncharacterized protein</fullName>
    </submittedName>
</protein>
<evidence type="ECO:0000313" key="2">
    <source>
        <dbReference type="EMBL" id="RWX22494.1"/>
    </source>
</evidence>
<feature type="compositionally biased region" description="Polar residues" evidence="1">
    <location>
        <begin position="28"/>
        <end position="43"/>
    </location>
</feature>
<dbReference type="AlphaFoldDB" id="A0A444HKW2"/>
<accession>A0A444HKW2</accession>
<evidence type="ECO:0000256" key="1">
    <source>
        <dbReference type="SAM" id="MobiDB-lite"/>
    </source>
</evidence>
<name>A0A444HKW2_RHILE</name>
<organism evidence="2 3">
    <name type="scientific">Rhizobium leguminosarum</name>
    <dbReference type="NCBI Taxonomy" id="384"/>
    <lineage>
        <taxon>Bacteria</taxon>
        <taxon>Pseudomonadati</taxon>
        <taxon>Pseudomonadota</taxon>
        <taxon>Alphaproteobacteria</taxon>
        <taxon>Hyphomicrobiales</taxon>
        <taxon>Rhizobiaceae</taxon>
        <taxon>Rhizobium/Agrobacterium group</taxon>
        <taxon>Rhizobium</taxon>
    </lineage>
</organism>
<gene>
    <name evidence="2" type="ORF">EHI47_33390</name>
</gene>
<dbReference type="EMBL" id="SBHX01000093">
    <property type="protein sequence ID" value="RWX22494.1"/>
    <property type="molecule type" value="Genomic_DNA"/>
</dbReference>
<evidence type="ECO:0000313" key="3">
    <source>
        <dbReference type="Proteomes" id="UP000283817"/>
    </source>
</evidence>
<dbReference type="RefSeq" id="WP_128400099.1">
    <property type="nucleotide sequence ID" value="NZ_CP090090.1"/>
</dbReference>
<feature type="region of interest" description="Disordered" evidence="1">
    <location>
        <begin position="1"/>
        <end position="43"/>
    </location>
</feature>
<sequence length="66" mass="7258">MGNTDLQINRPDDLQGLNVISPEPAHNPKSQSVFGENHTQIQSDKAQRILEGAALQCTSPESVQRF</sequence>
<reference evidence="2 3" key="1">
    <citation type="submission" date="2019-01" db="EMBL/GenBank/DDBJ databases">
        <title>RHIZO-ID as a novel technology for direct rhizobia identification.</title>
        <authorList>
            <person name="De Meyer S.E."/>
        </authorList>
    </citation>
    <scope>NUCLEOTIDE SEQUENCE [LARGE SCALE GENOMIC DNA]</scope>
    <source>
        <strain evidence="2 3">WSM448</strain>
    </source>
</reference>